<name>A0AAV2Q1J5_MEGNR</name>
<evidence type="ECO:0000313" key="2">
    <source>
        <dbReference type="EMBL" id="CAL4068601.1"/>
    </source>
</evidence>
<keyword evidence="1" id="KW-1133">Transmembrane helix</keyword>
<protein>
    <submittedName>
        <fullName evidence="2">Uncharacterized protein</fullName>
    </submittedName>
</protein>
<sequence length="259" mass="29795">KEPPSWHVSESGKLSIPLGILKNTTRVKLGISSSAIFAPVLYIAGVKVQLGMKNGDLWLSPAKAELEPIPPGKYKLKIYICRGRLMIVKKINRESLVMSMPATELPREVVMESLHEDFTVTLRMKHDRKNCNSYHRHDHKDITKTSIGVSLIVFMGMVALFVYRRTYATCDKWCHYHWQNFFGSPTDEIEDTEDYINLIVDSDKLLNNPDIEDTEYYISSPLQYLVVESDKLLNNPVEIRAGTRHFKSRRPSMPQIRED</sequence>
<evidence type="ECO:0000313" key="3">
    <source>
        <dbReference type="Proteomes" id="UP001497623"/>
    </source>
</evidence>
<dbReference type="AlphaFoldDB" id="A0AAV2Q1J5"/>
<feature type="non-terminal residue" evidence="2">
    <location>
        <position position="259"/>
    </location>
</feature>
<reference evidence="2 3" key="1">
    <citation type="submission" date="2024-05" db="EMBL/GenBank/DDBJ databases">
        <authorList>
            <person name="Wallberg A."/>
        </authorList>
    </citation>
    <scope>NUCLEOTIDE SEQUENCE [LARGE SCALE GENOMIC DNA]</scope>
</reference>
<feature type="transmembrane region" description="Helical" evidence="1">
    <location>
        <begin position="145"/>
        <end position="163"/>
    </location>
</feature>
<keyword evidence="3" id="KW-1185">Reference proteome</keyword>
<keyword evidence="1" id="KW-0472">Membrane</keyword>
<keyword evidence="1" id="KW-0812">Transmembrane</keyword>
<comment type="caution">
    <text evidence="2">The sequence shown here is derived from an EMBL/GenBank/DDBJ whole genome shotgun (WGS) entry which is preliminary data.</text>
</comment>
<dbReference type="Proteomes" id="UP001497623">
    <property type="component" value="Unassembled WGS sequence"/>
</dbReference>
<proteinExistence type="predicted"/>
<feature type="non-terminal residue" evidence="2">
    <location>
        <position position="1"/>
    </location>
</feature>
<accession>A0AAV2Q1J5</accession>
<organism evidence="2 3">
    <name type="scientific">Meganyctiphanes norvegica</name>
    <name type="common">Northern krill</name>
    <name type="synonym">Thysanopoda norvegica</name>
    <dbReference type="NCBI Taxonomy" id="48144"/>
    <lineage>
        <taxon>Eukaryota</taxon>
        <taxon>Metazoa</taxon>
        <taxon>Ecdysozoa</taxon>
        <taxon>Arthropoda</taxon>
        <taxon>Crustacea</taxon>
        <taxon>Multicrustacea</taxon>
        <taxon>Malacostraca</taxon>
        <taxon>Eumalacostraca</taxon>
        <taxon>Eucarida</taxon>
        <taxon>Euphausiacea</taxon>
        <taxon>Euphausiidae</taxon>
        <taxon>Meganyctiphanes</taxon>
    </lineage>
</organism>
<dbReference type="EMBL" id="CAXKWB010003237">
    <property type="protein sequence ID" value="CAL4068601.1"/>
    <property type="molecule type" value="Genomic_DNA"/>
</dbReference>
<evidence type="ECO:0000256" key="1">
    <source>
        <dbReference type="SAM" id="Phobius"/>
    </source>
</evidence>
<gene>
    <name evidence="2" type="ORF">MNOR_LOCUS7386</name>
</gene>